<dbReference type="InterPro" id="IPR000792">
    <property type="entry name" value="Tscrpt_reg_LuxR_C"/>
</dbReference>
<dbReference type="SUPFAM" id="SSF46894">
    <property type="entry name" value="C-terminal effector domain of the bipartite response regulators"/>
    <property type="match status" value="1"/>
</dbReference>
<dbReference type="SMART" id="SM00421">
    <property type="entry name" value="HTH_LUXR"/>
    <property type="match status" value="1"/>
</dbReference>
<organism evidence="2 3">
    <name type="scientific">Actinoplanes italicus</name>
    <dbReference type="NCBI Taxonomy" id="113567"/>
    <lineage>
        <taxon>Bacteria</taxon>
        <taxon>Bacillati</taxon>
        <taxon>Actinomycetota</taxon>
        <taxon>Actinomycetes</taxon>
        <taxon>Micromonosporales</taxon>
        <taxon>Micromonosporaceae</taxon>
        <taxon>Actinoplanes</taxon>
    </lineage>
</organism>
<feature type="domain" description="HTH luxR-type" evidence="1">
    <location>
        <begin position="258"/>
        <end position="323"/>
    </location>
</feature>
<evidence type="ECO:0000313" key="2">
    <source>
        <dbReference type="EMBL" id="PRX22866.1"/>
    </source>
</evidence>
<dbReference type="GO" id="GO:0006355">
    <property type="term" value="P:regulation of DNA-templated transcription"/>
    <property type="evidence" value="ECO:0007669"/>
    <property type="project" value="InterPro"/>
</dbReference>
<proteinExistence type="predicted"/>
<dbReference type="Pfam" id="PF00196">
    <property type="entry name" value="GerE"/>
    <property type="match status" value="1"/>
</dbReference>
<dbReference type="AlphaFoldDB" id="A0A2T0KHF3"/>
<dbReference type="InterPro" id="IPR051797">
    <property type="entry name" value="TrmB-like"/>
</dbReference>
<dbReference type="Gene3D" id="1.10.10.10">
    <property type="entry name" value="Winged helix-like DNA-binding domain superfamily/Winged helix DNA-binding domain"/>
    <property type="match status" value="2"/>
</dbReference>
<reference evidence="2 3" key="1">
    <citation type="submission" date="2018-03" db="EMBL/GenBank/DDBJ databases">
        <title>Genomic Encyclopedia of Archaeal and Bacterial Type Strains, Phase II (KMG-II): from individual species to whole genera.</title>
        <authorList>
            <person name="Goeker M."/>
        </authorList>
    </citation>
    <scope>NUCLEOTIDE SEQUENCE [LARGE SCALE GENOMIC DNA]</scope>
    <source>
        <strain evidence="2 3">DSM 43146</strain>
    </source>
</reference>
<dbReference type="Proteomes" id="UP000239415">
    <property type="component" value="Unassembled WGS sequence"/>
</dbReference>
<dbReference type="PROSITE" id="PS50043">
    <property type="entry name" value="HTH_LUXR_2"/>
    <property type="match status" value="1"/>
</dbReference>
<dbReference type="OrthoDB" id="4266042at2"/>
<gene>
    <name evidence="2" type="ORF">CLV67_104394</name>
</gene>
<dbReference type="InterPro" id="IPR016032">
    <property type="entry name" value="Sig_transdc_resp-reg_C-effctor"/>
</dbReference>
<evidence type="ECO:0000313" key="3">
    <source>
        <dbReference type="Proteomes" id="UP000239415"/>
    </source>
</evidence>
<protein>
    <submittedName>
        <fullName evidence="2">Regulatory LuxR family protein</fullName>
    </submittedName>
</protein>
<dbReference type="GO" id="GO:0003677">
    <property type="term" value="F:DNA binding"/>
    <property type="evidence" value="ECO:0007669"/>
    <property type="project" value="InterPro"/>
</dbReference>
<dbReference type="PANTHER" id="PTHR34293">
    <property type="entry name" value="HTH-TYPE TRANSCRIPTIONAL REGULATOR TRMBL2"/>
    <property type="match status" value="1"/>
</dbReference>
<dbReference type="InterPro" id="IPR036388">
    <property type="entry name" value="WH-like_DNA-bd_sf"/>
</dbReference>
<accession>A0A2T0KHF3</accession>
<keyword evidence="3" id="KW-1185">Reference proteome</keyword>
<dbReference type="RefSeq" id="WP_106317850.1">
    <property type="nucleotide sequence ID" value="NZ_BOMO01000022.1"/>
</dbReference>
<evidence type="ECO:0000259" key="1">
    <source>
        <dbReference type="PROSITE" id="PS50043"/>
    </source>
</evidence>
<name>A0A2T0KHF3_9ACTN</name>
<comment type="caution">
    <text evidence="2">The sequence shown here is derived from an EMBL/GenBank/DDBJ whole genome shotgun (WGS) entry which is preliminary data.</text>
</comment>
<dbReference type="PANTHER" id="PTHR34293:SF1">
    <property type="entry name" value="HTH-TYPE TRANSCRIPTIONAL REGULATOR TRMBL2"/>
    <property type="match status" value="1"/>
</dbReference>
<dbReference type="EMBL" id="PVMZ01000004">
    <property type="protein sequence ID" value="PRX22866.1"/>
    <property type="molecule type" value="Genomic_DNA"/>
</dbReference>
<sequence>MLDILGLGKDAEQVYRLLLSHPRWGVGQLVEHLATDEDTVRAALDELFDLALLRHSSEREGELRAVSPTVGLQSLLARQQADVEHRMQRIAAGQAAVAALLAEYGDGATTEEAPEAERVIGPDAIQNRLEELGQSLREELLSIVPSVPSAEAVEAARQNNAELVARRITIRTTLQDSARRDPIGAGYAKSLTDAGTEVRTAPLLPPRMLIFDRSIAIVPIDPNNTAQGILQLSGRGVVASLVTLYEQVWRTAVPLGAAARAADGITPIQRELLQLLAHGHTDSSAATRLGLSERTCRRAMSELMERLGARSRFEAGLLAAREGWI</sequence>